<keyword evidence="3" id="KW-1185">Reference proteome</keyword>
<name>A0A557RUP7_9GAMM</name>
<dbReference type="Proteomes" id="UP000316649">
    <property type="component" value="Unassembled WGS sequence"/>
</dbReference>
<gene>
    <name evidence="2" type="ORF">FHP88_18340</name>
</gene>
<protein>
    <submittedName>
        <fullName evidence="2">Uncharacterized protein</fullName>
    </submittedName>
</protein>
<proteinExistence type="predicted"/>
<evidence type="ECO:0000256" key="1">
    <source>
        <dbReference type="SAM" id="MobiDB-lite"/>
    </source>
</evidence>
<dbReference type="EMBL" id="VMNH01000033">
    <property type="protein sequence ID" value="TVO68880.1"/>
    <property type="molecule type" value="Genomic_DNA"/>
</dbReference>
<dbReference type="RefSeq" id="WP_144360594.1">
    <property type="nucleotide sequence ID" value="NZ_VMNH01000033.1"/>
</dbReference>
<evidence type="ECO:0000313" key="3">
    <source>
        <dbReference type="Proteomes" id="UP000316649"/>
    </source>
</evidence>
<evidence type="ECO:0000313" key="2">
    <source>
        <dbReference type="EMBL" id="TVO68880.1"/>
    </source>
</evidence>
<reference evidence="2 3" key="1">
    <citation type="submission" date="2019-07" db="EMBL/GenBank/DDBJ databases">
        <title>The pathways for chlorine oxyanion respiration interact through the shared metabolite chlorate.</title>
        <authorList>
            <person name="Barnum T.P."/>
            <person name="Cheng Y."/>
            <person name="Hill K.A."/>
            <person name="Lucas L.N."/>
            <person name="Carlson H.K."/>
            <person name="Coates J.D."/>
        </authorList>
    </citation>
    <scope>NUCLEOTIDE SEQUENCE [LARGE SCALE GENOMIC DNA]</scope>
    <source>
        <strain evidence="2 3">BK-1</strain>
    </source>
</reference>
<accession>A0A557RUP7</accession>
<organism evidence="2 3">
    <name type="scientific">Sedimenticola selenatireducens</name>
    <dbReference type="NCBI Taxonomy" id="191960"/>
    <lineage>
        <taxon>Bacteria</taxon>
        <taxon>Pseudomonadati</taxon>
        <taxon>Pseudomonadota</taxon>
        <taxon>Gammaproteobacteria</taxon>
        <taxon>Chromatiales</taxon>
        <taxon>Sedimenticolaceae</taxon>
        <taxon>Sedimenticola</taxon>
    </lineage>
</organism>
<comment type="caution">
    <text evidence="2">The sequence shown here is derived from an EMBL/GenBank/DDBJ whole genome shotgun (WGS) entry which is preliminary data.</text>
</comment>
<sequence length="120" mass="14219">MGWFFKQNTESPSSDLLRQKQLKKIAEYQRFILVRVSRCGCKSAISLLDKVFQINEAPVLPLPSCNSPECRCVYEGIVDRRGHKSRRYRIERRRSLRQSDDRRSSHGRRKSDLLMGYQHY</sequence>
<feature type="region of interest" description="Disordered" evidence="1">
    <location>
        <begin position="89"/>
        <end position="120"/>
    </location>
</feature>
<dbReference type="AlphaFoldDB" id="A0A557RUP7"/>
<dbReference type="OrthoDB" id="8527522at2"/>